<dbReference type="Pfam" id="PF00179">
    <property type="entry name" value="UQ_con"/>
    <property type="match status" value="1"/>
</dbReference>
<dbReference type="SMART" id="SM00212">
    <property type="entry name" value="UBCc"/>
    <property type="match status" value="1"/>
</dbReference>
<dbReference type="InterPro" id="IPR000608">
    <property type="entry name" value="UBC"/>
</dbReference>
<reference evidence="2" key="1">
    <citation type="submission" date="2022-01" db="EMBL/GenBank/DDBJ databases">
        <authorList>
            <person name="King R."/>
        </authorList>
    </citation>
    <scope>NUCLEOTIDE SEQUENCE</scope>
</reference>
<dbReference type="Gene3D" id="3.10.110.10">
    <property type="entry name" value="Ubiquitin Conjugating Enzyme"/>
    <property type="match status" value="1"/>
</dbReference>
<protein>
    <recommendedName>
        <fullName evidence="1">UBC core domain-containing protein</fullName>
    </recommendedName>
</protein>
<dbReference type="PANTHER" id="PTHR24067">
    <property type="entry name" value="UBIQUITIN-CONJUGATING ENZYME E2"/>
    <property type="match status" value="1"/>
</dbReference>
<organism evidence="2 3">
    <name type="scientific">Phyllotreta striolata</name>
    <name type="common">Striped flea beetle</name>
    <name type="synonym">Crioceris striolata</name>
    <dbReference type="NCBI Taxonomy" id="444603"/>
    <lineage>
        <taxon>Eukaryota</taxon>
        <taxon>Metazoa</taxon>
        <taxon>Ecdysozoa</taxon>
        <taxon>Arthropoda</taxon>
        <taxon>Hexapoda</taxon>
        <taxon>Insecta</taxon>
        <taxon>Pterygota</taxon>
        <taxon>Neoptera</taxon>
        <taxon>Endopterygota</taxon>
        <taxon>Coleoptera</taxon>
        <taxon>Polyphaga</taxon>
        <taxon>Cucujiformia</taxon>
        <taxon>Chrysomeloidea</taxon>
        <taxon>Chrysomelidae</taxon>
        <taxon>Galerucinae</taxon>
        <taxon>Alticini</taxon>
        <taxon>Phyllotreta</taxon>
    </lineage>
</organism>
<dbReference type="AlphaFoldDB" id="A0A9N9TTC0"/>
<dbReference type="InterPro" id="IPR050113">
    <property type="entry name" value="Ub_conjugating_enzyme"/>
</dbReference>
<dbReference type="InterPro" id="IPR016135">
    <property type="entry name" value="UBQ-conjugating_enzyme/RWD"/>
</dbReference>
<dbReference type="PROSITE" id="PS50127">
    <property type="entry name" value="UBC_2"/>
    <property type="match status" value="1"/>
</dbReference>
<accession>A0A9N9TTC0</accession>
<dbReference type="OrthoDB" id="5596422at2759"/>
<keyword evidence="3" id="KW-1185">Reference proteome</keyword>
<dbReference type="Proteomes" id="UP001153712">
    <property type="component" value="Chromosome 3"/>
</dbReference>
<feature type="domain" description="UBC core" evidence="1">
    <location>
        <begin position="39"/>
        <end position="189"/>
    </location>
</feature>
<dbReference type="SUPFAM" id="SSF54495">
    <property type="entry name" value="UBC-like"/>
    <property type="match status" value="1"/>
</dbReference>
<proteinExistence type="predicted"/>
<dbReference type="CDD" id="cd23814">
    <property type="entry name" value="UEV_AKTIP"/>
    <property type="match status" value="1"/>
</dbReference>
<evidence type="ECO:0000259" key="1">
    <source>
        <dbReference type="PROSITE" id="PS50127"/>
    </source>
</evidence>
<dbReference type="FunFam" id="3.10.110.10:FF:000121">
    <property type="entry name" value="Protein crossbronx"/>
    <property type="match status" value="1"/>
</dbReference>
<sequence length="258" mass="30456">MSNFQREGSIRKVLPVERNEDLLQETRENDIQKLYKTYKQEYVILAEYKMVQNENVPGVYVIPSKESSLLWFGVVFVRNGHYKDGVFRFNIFLDENFPDSEHPKVIFYSKLFHPVINPETNELNLLKAFPKWCKASQHIWQVVKFIQWIFYDMDKSVEHAVNLEAAEMFKNDTENFQKLAAEIVKESKNRLYDEPPVDDEHYLKFEPYVPDIHDKVRSEMINGQFETKYSKKGLSWVLPGSKKALTRPPTPPVEESEL</sequence>
<gene>
    <name evidence="2" type="ORF">PHYEVI_LOCUS6465</name>
</gene>
<evidence type="ECO:0000313" key="2">
    <source>
        <dbReference type="EMBL" id="CAG9860108.1"/>
    </source>
</evidence>
<dbReference type="EMBL" id="OU900096">
    <property type="protein sequence ID" value="CAG9860108.1"/>
    <property type="molecule type" value="Genomic_DNA"/>
</dbReference>
<evidence type="ECO:0000313" key="3">
    <source>
        <dbReference type="Proteomes" id="UP001153712"/>
    </source>
</evidence>
<name>A0A9N9TTC0_PHYSR</name>